<evidence type="ECO:0000313" key="2">
    <source>
        <dbReference type="EMBL" id="SFN20534.1"/>
    </source>
</evidence>
<reference evidence="2 3" key="1">
    <citation type="submission" date="2016-10" db="EMBL/GenBank/DDBJ databases">
        <authorList>
            <person name="de Groot N.N."/>
        </authorList>
    </citation>
    <scope>NUCLEOTIDE SEQUENCE [LARGE SCALE GENOMIC DNA]</scope>
    <source>
        <strain evidence="2 3">CGMCC 1.7659</strain>
    </source>
</reference>
<dbReference type="Proteomes" id="UP000198575">
    <property type="component" value="Unassembled WGS sequence"/>
</dbReference>
<gene>
    <name evidence="2" type="ORF">SAMN05216289_107123</name>
</gene>
<dbReference type="AlphaFoldDB" id="A0A1I4X3L6"/>
<dbReference type="RefSeq" id="WP_092406610.1">
    <property type="nucleotide sequence ID" value="NZ_FOVF01000007.1"/>
</dbReference>
<keyword evidence="3" id="KW-1185">Reference proteome</keyword>
<evidence type="ECO:0000259" key="1">
    <source>
        <dbReference type="Pfam" id="PF14341"/>
    </source>
</evidence>
<evidence type="ECO:0000313" key="3">
    <source>
        <dbReference type="Proteomes" id="UP000198575"/>
    </source>
</evidence>
<proteinExistence type="predicted"/>
<protein>
    <submittedName>
        <fullName evidence="2">PilX N-terminal</fullName>
    </submittedName>
</protein>
<dbReference type="EMBL" id="FOVF01000007">
    <property type="protein sequence ID" value="SFN20534.1"/>
    <property type="molecule type" value="Genomic_DNA"/>
</dbReference>
<organism evidence="2 3">
    <name type="scientific">Dokdonella immobilis</name>
    <dbReference type="NCBI Taxonomy" id="578942"/>
    <lineage>
        <taxon>Bacteria</taxon>
        <taxon>Pseudomonadati</taxon>
        <taxon>Pseudomonadota</taxon>
        <taxon>Gammaproteobacteria</taxon>
        <taxon>Lysobacterales</taxon>
        <taxon>Rhodanobacteraceae</taxon>
        <taxon>Dokdonella</taxon>
    </lineage>
</organism>
<feature type="domain" description="Type 4 fimbrial biogenesis protein PilX N-terminal" evidence="1">
    <location>
        <begin position="13"/>
        <end position="62"/>
    </location>
</feature>
<sequence length="164" mass="18143">MSMNLHPRFQRNQGAILFVALIMLLLLTLLGVTAMQVTMLQERMSGNFRAQQVAFERAEGRMAEGRDLVTDPLYAYDNISPVPIGLGSGDTMPWDSWLTTYPPALEFELRVRACGGACPEQRGSAVGIDPSRKPRFYIISGQEKDPGSDPESAAWATVQSIYVF</sequence>
<dbReference type="InterPro" id="IPR025746">
    <property type="entry name" value="PilX_N_dom"/>
</dbReference>
<name>A0A1I4X3L6_9GAMM</name>
<dbReference type="STRING" id="578942.SAMN05216289_107123"/>
<dbReference type="Pfam" id="PF14341">
    <property type="entry name" value="PilX_N"/>
    <property type="match status" value="1"/>
</dbReference>
<accession>A0A1I4X3L6</accession>